<dbReference type="AlphaFoldDB" id="A0A2U3N4U8"/>
<dbReference type="RefSeq" id="WP_077096702.1">
    <property type="nucleotide sequence ID" value="NZ_LT717697.1"/>
</dbReference>
<keyword evidence="2" id="KW-0489">Methyltransferase</keyword>
<name>A0A2U3N4U8_9MYCO</name>
<accession>A0A2U3N4U8</accession>
<reference evidence="2 3" key="1">
    <citation type="submission" date="2017-01" db="EMBL/GenBank/DDBJ databases">
        <authorList>
            <consortium name="Urmite Genomes"/>
        </authorList>
    </citation>
    <scope>NUCLEOTIDE SEQUENCE [LARGE SCALE GENOMIC DNA]</scope>
    <source>
        <strain evidence="2 3">AB308</strain>
    </source>
</reference>
<evidence type="ECO:0000259" key="1">
    <source>
        <dbReference type="Pfam" id="PF13847"/>
    </source>
</evidence>
<evidence type="ECO:0000313" key="2">
    <source>
        <dbReference type="EMBL" id="SPM26545.1"/>
    </source>
</evidence>
<dbReference type="InterPro" id="IPR029063">
    <property type="entry name" value="SAM-dependent_MTases_sf"/>
</dbReference>
<dbReference type="GO" id="GO:0032259">
    <property type="term" value="P:methylation"/>
    <property type="evidence" value="ECO:0007669"/>
    <property type="project" value="UniProtKB-KW"/>
</dbReference>
<dbReference type="Pfam" id="PF13847">
    <property type="entry name" value="Methyltransf_31"/>
    <property type="match status" value="1"/>
</dbReference>
<evidence type="ECO:0000313" key="3">
    <source>
        <dbReference type="Proteomes" id="UP000241595"/>
    </source>
</evidence>
<dbReference type="CDD" id="cd02440">
    <property type="entry name" value="AdoMet_MTases"/>
    <property type="match status" value="1"/>
</dbReference>
<proteinExistence type="predicted"/>
<sequence>MNEESNAAIVSRRYEAYPEPIQDLEAWTDSNWEWFDPVHAHSILWPDRDYKPDLDVLIAGCGTNQAAVFAYNNRSAKVVGVDISQPSLEHAQYLKDKYGLSNLELHRVPIEELSSLKRNFDLIVSTGVLHLLPDPLAGMKALRGCLRRDGALGVMLYAKSGRMGVEMLQSAFQDLGMGHDDASVQMVKEVISALPTEHPVHNYFKIAPVSAQSDAALADTFLHGPERNYSVDDCIELVTSAGLAFQGWFIKAPYYPHDWFRPGTSLHRAVSALPEARLWSFIERLHVMNGAHFFMACRSDRPKKSYEISFSTLECLEYVPRMRMRCGIEGEEIFRPNWRTKVTPAQMHFLQQVDGRRTIRQIADRVAKSGESQGASKRDLEEFGRNLFESLWRLDFTAMMLKEKPSA</sequence>
<dbReference type="Proteomes" id="UP000241595">
    <property type="component" value="Unassembled WGS sequence"/>
</dbReference>
<keyword evidence="2" id="KW-0808">Transferase</keyword>
<keyword evidence="3" id="KW-1185">Reference proteome</keyword>
<dbReference type="STRING" id="1841859.GCA_900157385_00014"/>
<dbReference type="OrthoDB" id="649979at2"/>
<gene>
    <name evidence="2" type="ORF">MTAB308_20</name>
</gene>
<dbReference type="GO" id="GO:0008168">
    <property type="term" value="F:methyltransferase activity"/>
    <property type="evidence" value="ECO:0007669"/>
    <property type="project" value="UniProtKB-KW"/>
</dbReference>
<dbReference type="SUPFAM" id="SSF53335">
    <property type="entry name" value="S-adenosyl-L-methionine-dependent methyltransferases"/>
    <property type="match status" value="1"/>
</dbReference>
<protein>
    <submittedName>
        <fullName evidence="2">tRNA (Mo5U34)-methyltransferase</fullName>
    </submittedName>
</protein>
<organism evidence="2 3">
    <name type="scientific">Mycobacterium terramassiliense</name>
    <dbReference type="NCBI Taxonomy" id="1841859"/>
    <lineage>
        <taxon>Bacteria</taxon>
        <taxon>Bacillati</taxon>
        <taxon>Actinomycetota</taxon>
        <taxon>Actinomycetes</taxon>
        <taxon>Mycobacteriales</taxon>
        <taxon>Mycobacteriaceae</taxon>
        <taxon>Mycobacterium</taxon>
    </lineage>
</organism>
<dbReference type="Gene3D" id="3.40.50.150">
    <property type="entry name" value="Vaccinia Virus protein VP39"/>
    <property type="match status" value="1"/>
</dbReference>
<feature type="domain" description="Methyltransferase" evidence="1">
    <location>
        <begin position="53"/>
        <end position="152"/>
    </location>
</feature>
<dbReference type="InterPro" id="IPR025714">
    <property type="entry name" value="Methyltranfer_dom"/>
</dbReference>
<dbReference type="EMBL" id="FTRV01000008">
    <property type="protein sequence ID" value="SPM26545.1"/>
    <property type="molecule type" value="Genomic_DNA"/>
</dbReference>